<evidence type="ECO:0000256" key="5">
    <source>
        <dbReference type="ARBA" id="ARBA00023125"/>
    </source>
</evidence>
<evidence type="ECO:0000256" key="3">
    <source>
        <dbReference type="ARBA" id="ARBA00023012"/>
    </source>
</evidence>
<dbReference type="CDD" id="cd00383">
    <property type="entry name" value="trans_reg_C"/>
    <property type="match status" value="1"/>
</dbReference>
<dbReference type="Gene3D" id="1.10.10.10">
    <property type="entry name" value="Winged helix-like DNA-binding domain superfamily/Winged helix DNA-binding domain"/>
    <property type="match status" value="1"/>
</dbReference>
<keyword evidence="3" id="KW-0902">Two-component regulatory system</keyword>
<dbReference type="PANTHER" id="PTHR48111">
    <property type="entry name" value="REGULATOR OF RPOS"/>
    <property type="match status" value="1"/>
</dbReference>
<proteinExistence type="predicted"/>
<feature type="domain" description="Response regulatory" evidence="9">
    <location>
        <begin position="3"/>
        <end position="116"/>
    </location>
</feature>
<dbReference type="InterPro" id="IPR001789">
    <property type="entry name" value="Sig_transdc_resp-reg_receiver"/>
</dbReference>
<protein>
    <submittedName>
        <fullName evidence="11">Response regulator transcription factor</fullName>
    </submittedName>
</protein>
<dbReference type="InterPro" id="IPR036388">
    <property type="entry name" value="WH-like_DNA-bd_sf"/>
</dbReference>
<evidence type="ECO:0000256" key="7">
    <source>
        <dbReference type="PROSITE-ProRule" id="PRU00169"/>
    </source>
</evidence>
<evidence type="ECO:0000256" key="8">
    <source>
        <dbReference type="PROSITE-ProRule" id="PRU01091"/>
    </source>
</evidence>
<feature type="domain" description="OmpR/PhoB-type" evidence="10">
    <location>
        <begin position="128"/>
        <end position="227"/>
    </location>
</feature>
<evidence type="ECO:0000256" key="2">
    <source>
        <dbReference type="ARBA" id="ARBA00022553"/>
    </source>
</evidence>
<name>A0ABS5MCS2_9BACI</name>
<comment type="subcellular location">
    <subcellularLocation>
        <location evidence="1">Cytoplasm</location>
    </subcellularLocation>
</comment>
<evidence type="ECO:0000259" key="9">
    <source>
        <dbReference type="PROSITE" id="PS50110"/>
    </source>
</evidence>
<evidence type="ECO:0000313" key="12">
    <source>
        <dbReference type="Proteomes" id="UP000681870"/>
    </source>
</evidence>
<dbReference type="SMART" id="SM00448">
    <property type="entry name" value="REC"/>
    <property type="match status" value="1"/>
</dbReference>
<keyword evidence="4" id="KW-0805">Transcription regulation</keyword>
<evidence type="ECO:0000256" key="4">
    <source>
        <dbReference type="ARBA" id="ARBA00023015"/>
    </source>
</evidence>
<dbReference type="SUPFAM" id="SSF46894">
    <property type="entry name" value="C-terminal effector domain of the bipartite response regulators"/>
    <property type="match status" value="1"/>
</dbReference>
<dbReference type="PROSITE" id="PS50110">
    <property type="entry name" value="RESPONSE_REGULATORY"/>
    <property type="match status" value="1"/>
</dbReference>
<dbReference type="Gene3D" id="3.40.50.2300">
    <property type="match status" value="1"/>
</dbReference>
<feature type="modified residue" description="4-aspartylphosphate" evidence="7">
    <location>
        <position position="52"/>
    </location>
</feature>
<dbReference type="SMART" id="SM00862">
    <property type="entry name" value="Trans_reg_C"/>
    <property type="match status" value="1"/>
</dbReference>
<keyword evidence="5 8" id="KW-0238">DNA-binding</keyword>
<dbReference type="InterPro" id="IPR011006">
    <property type="entry name" value="CheY-like_superfamily"/>
</dbReference>
<dbReference type="InterPro" id="IPR001867">
    <property type="entry name" value="OmpR/PhoB-type_DNA-bd"/>
</dbReference>
<keyword evidence="6" id="KW-0804">Transcription</keyword>
<evidence type="ECO:0000256" key="1">
    <source>
        <dbReference type="ARBA" id="ARBA00004496"/>
    </source>
</evidence>
<comment type="caution">
    <text evidence="11">The sequence shown here is derived from an EMBL/GenBank/DDBJ whole genome shotgun (WGS) entry which is preliminary data.</text>
</comment>
<dbReference type="Pfam" id="PF00072">
    <property type="entry name" value="Response_reg"/>
    <property type="match status" value="1"/>
</dbReference>
<dbReference type="InterPro" id="IPR016032">
    <property type="entry name" value="Sig_transdc_resp-reg_C-effctor"/>
</dbReference>
<dbReference type="SUPFAM" id="SSF52172">
    <property type="entry name" value="CheY-like"/>
    <property type="match status" value="1"/>
</dbReference>
<dbReference type="EMBL" id="JAGXBY010000002">
    <property type="protein sequence ID" value="MBS3679873.1"/>
    <property type="molecule type" value="Genomic_DNA"/>
</dbReference>
<dbReference type="PROSITE" id="PS51755">
    <property type="entry name" value="OMPR_PHOB"/>
    <property type="match status" value="1"/>
</dbReference>
<dbReference type="Pfam" id="PF00486">
    <property type="entry name" value="Trans_reg_C"/>
    <property type="match status" value="1"/>
</dbReference>
<accession>A0ABS5MCS2</accession>
<keyword evidence="12" id="KW-1185">Reference proteome</keyword>
<reference evidence="11 12" key="1">
    <citation type="submission" date="2021-05" db="EMBL/GenBank/DDBJ databases">
        <title>Ornithinibacillus massiliensis sp. nov.</title>
        <authorList>
            <person name="Iwaza R."/>
            <person name="Lagier J.-C."/>
            <person name="Raoult D."/>
        </authorList>
    </citation>
    <scope>NUCLEOTIDE SEQUENCE [LARGE SCALE GENOMIC DNA]</scope>
    <source>
        <strain evidence="11 12">Marseille-P3601</strain>
    </source>
</reference>
<organism evidence="11 12">
    <name type="scientific">Ornithinibacillus massiliensis</name>
    <dbReference type="NCBI Taxonomy" id="1944633"/>
    <lineage>
        <taxon>Bacteria</taxon>
        <taxon>Bacillati</taxon>
        <taxon>Bacillota</taxon>
        <taxon>Bacilli</taxon>
        <taxon>Bacillales</taxon>
        <taxon>Bacillaceae</taxon>
        <taxon>Ornithinibacillus</taxon>
    </lineage>
</organism>
<dbReference type="Proteomes" id="UP000681870">
    <property type="component" value="Unassembled WGS sequence"/>
</dbReference>
<evidence type="ECO:0000313" key="11">
    <source>
        <dbReference type="EMBL" id="MBS3679873.1"/>
    </source>
</evidence>
<sequence>MYKVFIVEDDYELRSLMKESLEEHNYEVMIQTDFKNVTKDFLEYNPDLVLLDIHLPYFDGYFLCHSLRKHSNVPIIMISAKSDDVDQIMAIEFGADDYITKPFTFDKLLSKVKATIRRVYGEYAHSDTSICCVEGLCIDSQKLTMSHKGIHEELSKNEYKLLKKLIDYHGKFLTREELIEEVWDDITFVDDNTLTVNMSRIKQKLVAVGLPDTMIKSKRGVGYMLEYPIMGDSDE</sequence>
<feature type="DNA-binding region" description="OmpR/PhoB-type" evidence="8">
    <location>
        <begin position="128"/>
        <end position="227"/>
    </location>
</feature>
<dbReference type="InterPro" id="IPR039420">
    <property type="entry name" value="WalR-like"/>
</dbReference>
<evidence type="ECO:0000256" key="6">
    <source>
        <dbReference type="ARBA" id="ARBA00023163"/>
    </source>
</evidence>
<gene>
    <name evidence="11" type="ORF">KGF86_06590</name>
</gene>
<keyword evidence="2 7" id="KW-0597">Phosphoprotein</keyword>
<dbReference type="PANTHER" id="PTHR48111:SF43">
    <property type="entry name" value="STAGE 0 SPORULATION PROTEIN A HOMOLOG"/>
    <property type="match status" value="1"/>
</dbReference>
<dbReference type="RefSeq" id="WP_211741424.1">
    <property type="nucleotide sequence ID" value="NZ_JAGXBY010000002.1"/>
</dbReference>
<evidence type="ECO:0000259" key="10">
    <source>
        <dbReference type="PROSITE" id="PS51755"/>
    </source>
</evidence>